<dbReference type="EMBL" id="REGN01005218">
    <property type="protein sequence ID" value="RNA14285.1"/>
    <property type="molecule type" value="Genomic_DNA"/>
</dbReference>
<name>A0A3M7QTJ2_BRAPC</name>
<evidence type="ECO:0000313" key="2">
    <source>
        <dbReference type="EMBL" id="RNA14285.1"/>
    </source>
</evidence>
<feature type="chain" id="PRO_5018143719" evidence="1">
    <location>
        <begin position="20"/>
        <end position="83"/>
    </location>
</feature>
<gene>
    <name evidence="2" type="ORF">BpHYR1_036890</name>
</gene>
<feature type="signal peptide" evidence="1">
    <location>
        <begin position="1"/>
        <end position="19"/>
    </location>
</feature>
<accession>A0A3M7QTJ2</accession>
<sequence>MVSMFALFILNVAIFKINSVNEAWYSKLHQLLVFESTETLIGMKLKKNQLLYITFNKIQLKTDSVENNIIKLKILSTKIFRIS</sequence>
<dbReference type="Proteomes" id="UP000276133">
    <property type="component" value="Unassembled WGS sequence"/>
</dbReference>
<protein>
    <submittedName>
        <fullName evidence="2">Uncharacterized protein</fullName>
    </submittedName>
</protein>
<keyword evidence="3" id="KW-1185">Reference proteome</keyword>
<keyword evidence="1" id="KW-0732">Signal</keyword>
<organism evidence="2 3">
    <name type="scientific">Brachionus plicatilis</name>
    <name type="common">Marine rotifer</name>
    <name type="synonym">Brachionus muelleri</name>
    <dbReference type="NCBI Taxonomy" id="10195"/>
    <lineage>
        <taxon>Eukaryota</taxon>
        <taxon>Metazoa</taxon>
        <taxon>Spiralia</taxon>
        <taxon>Gnathifera</taxon>
        <taxon>Rotifera</taxon>
        <taxon>Eurotatoria</taxon>
        <taxon>Monogononta</taxon>
        <taxon>Pseudotrocha</taxon>
        <taxon>Ploima</taxon>
        <taxon>Brachionidae</taxon>
        <taxon>Brachionus</taxon>
    </lineage>
</organism>
<dbReference type="AlphaFoldDB" id="A0A3M7QTJ2"/>
<evidence type="ECO:0000256" key="1">
    <source>
        <dbReference type="SAM" id="SignalP"/>
    </source>
</evidence>
<proteinExistence type="predicted"/>
<comment type="caution">
    <text evidence="2">The sequence shown here is derived from an EMBL/GenBank/DDBJ whole genome shotgun (WGS) entry which is preliminary data.</text>
</comment>
<evidence type="ECO:0000313" key="3">
    <source>
        <dbReference type="Proteomes" id="UP000276133"/>
    </source>
</evidence>
<reference evidence="2 3" key="1">
    <citation type="journal article" date="2018" name="Sci. Rep.">
        <title>Genomic signatures of local adaptation to the degree of environmental predictability in rotifers.</title>
        <authorList>
            <person name="Franch-Gras L."/>
            <person name="Hahn C."/>
            <person name="Garcia-Roger E.M."/>
            <person name="Carmona M.J."/>
            <person name="Serra M."/>
            <person name="Gomez A."/>
        </authorList>
    </citation>
    <scope>NUCLEOTIDE SEQUENCE [LARGE SCALE GENOMIC DNA]</scope>
    <source>
        <strain evidence="2">HYR1</strain>
    </source>
</reference>